<dbReference type="RefSeq" id="WP_074760003.1">
    <property type="nucleotide sequence ID" value="NZ_FNRF01000001.1"/>
</dbReference>
<proteinExistence type="predicted"/>
<reference evidence="1 2" key="1">
    <citation type="submission" date="2016-10" db="EMBL/GenBank/DDBJ databases">
        <authorList>
            <person name="de Groot N.N."/>
        </authorList>
    </citation>
    <scope>NUCLEOTIDE SEQUENCE [LARGE SCALE GENOMIC DNA]</scope>
    <source>
        <strain evidence="1 2">D31d</strain>
    </source>
</reference>
<dbReference type="OrthoDB" id="6608549at2"/>
<evidence type="ECO:0000313" key="2">
    <source>
        <dbReference type="Proteomes" id="UP000182257"/>
    </source>
</evidence>
<dbReference type="Proteomes" id="UP000182257">
    <property type="component" value="Unassembled WGS sequence"/>
</dbReference>
<evidence type="ECO:0000313" key="1">
    <source>
        <dbReference type="EMBL" id="SEA03842.1"/>
    </source>
</evidence>
<sequence>MMATIYKCQDEQILKDLCSIFKRGMVQKELIDTTDAANDLEETYLAICDKYGVSKKTAEFIMNMTFKHWFSLNEKKVVTAYETLVAANKKSKKDNAMINMGYFLPLLKEFCDKTIPLYDKGYDQGPFVPYTMPKYGSAPVKIMYVGRDTYYWEPIETLKKSYKENRLEDYLDANTKCVDVDKMLTWKNNSGSFWNFANKLHLLIRTGQLVSDITTIDEKQKEILEEIGYGNLYSIELIETLRKRYEEPTLLPSTEYYTICEAAKPFESLRTMIEAYHPDYVFVLSWIEKMDFLDGTDFQWQKDLYTDSDKKYRAVYLSKQYKTKVIWSLHPNSMWRKGLCKQDTDNLIHFLANSLNEL</sequence>
<dbReference type="EMBL" id="FNRF01000001">
    <property type="protein sequence ID" value="SEA03842.1"/>
    <property type="molecule type" value="Genomic_DNA"/>
</dbReference>
<dbReference type="AlphaFoldDB" id="A0A1H3XZ66"/>
<organism evidence="1 2">
    <name type="scientific">Xylanibacter ruminicola</name>
    <name type="common">Prevotella ruminicola</name>
    <dbReference type="NCBI Taxonomy" id="839"/>
    <lineage>
        <taxon>Bacteria</taxon>
        <taxon>Pseudomonadati</taxon>
        <taxon>Bacteroidota</taxon>
        <taxon>Bacteroidia</taxon>
        <taxon>Bacteroidales</taxon>
        <taxon>Prevotellaceae</taxon>
        <taxon>Xylanibacter</taxon>
    </lineage>
</organism>
<protein>
    <submittedName>
        <fullName evidence="1">Uncharacterized protein</fullName>
    </submittedName>
</protein>
<accession>A0A1H3XZ66</accession>
<gene>
    <name evidence="1" type="ORF">SAMN05216462_0403</name>
</gene>
<name>A0A1H3XZ66_XYLRU</name>